<proteinExistence type="predicted"/>
<dbReference type="SUPFAM" id="SSF52540">
    <property type="entry name" value="P-loop containing nucleoside triphosphate hydrolases"/>
    <property type="match status" value="1"/>
</dbReference>
<evidence type="ECO:0000259" key="3">
    <source>
        <dbReference type="PROSITE" id="PS50893"/>
    </source>
</evidence>
<dbReference type="PANTHER" id="PTHR42794">
    <property type="entry name" value="HEMIN IMPORT ATP-BINDING PROTEIN HMUV"/>
    <property type="match status" value="1"/>
</dbReference>
<gene>
    <name evidence="4" type="ORF">AB6M95_05095</name>
</gene>
<dbReference type="Gene3D" id="3.40.50.300">
    <property type="entry name" value="P-loop containing nucleotide triphosphate hydrolases"/>
    <property type="match status" value="1"/>
</dbReference>
<keyword evidence="2 4" id="KW-0067">ATP-binding</keyword>
<dbReference type="SMART" id="SM00382">
    <property type="entry name" value="AAA"/>
    <property type="match status" value="1"/>
</dbReference>
<dbReference type="InterPro" id="IPR003439">
    <property type="entry name" value="ABC_transporter-like_ATP-bd"/>
</dbReference>
<dbReference type="GO" id="GO:0005524">
    <property type="term" value="F:ATP binding"/>
    <property type="evidence" value="ECO:0007669"/>
    <property type="project" value="UniProtKB-KW"/>
</dbReference>
<evidence type="ECO:0000256" key="1">
    <source>
        <dbReference type="ARBA" id="ARBA00022741"/>
    </source>
</evidence>
<evidence type="ECO:0000313" key="5">
    <source>
        <dbReference type="Proteomes" id="UP001568698"/>
    </source>
</evidence>
<keyword evidence="5" id="KW-1185">Reference proteome</keyword>
<evidence type="ECO:0000256" key="2">
    <source>
        <dbReference type="ARBA" id="ARBA00022840"/>
    </source>
</evidence>
<dbReference type="InterPro" id="IPR003593">
    <property type="entry name" value="AAA+_ATPase"/>
</dbReference>
<dbReference type="Proteomes" id="UP001568698">
    <property type="component" value="Unassembled WGS sequence"/>
</dbReference>
<dbReference type="Pfam" id="PF00005">
    <property type="entry name" value="ABC_tran"/>
    <property type="match status" value="1"/>
</dbReference>
<reference evidence="4 5" key="1">
    <citation type="submission" date="2024-08" db="EMBL/GenBank/DDBJ databases">
        <title>Sulfate-reducing bacteria isolated from formation water of the oil field in Kazakhstan and description of Pseudodesulfovibrio sp.</title>
        <authorList>
            <person name="Bidzhieva S.K."/>
            <person name="Tourova T.P."/>
            <person name="Grouzdev D.S."/>
            <person name="Beletsky A.V."/>
            <person name="Sokolova D.S."/>
            <person name="Samigullina S.R."/>
            <person name="Poltaraus A.B."/>
            <person name="Avtukh A.N."/>
            <person name="Tereshina V.M."/>
            <person name="Zhaparov N.S."/>
            <person name="Mardanov A.V."/>
            <person name="Nazina T.N."/>
        </authorList>
    </citation>
    <scope>NUCLEOTIDE SEQUENCE [LARGE SCALE GENOMIC DNA]</scope>
    <source>
        <strain evidence="4 5">9FUS</strain>
    </source>
</reference>
<evidence type="ECO:0000313" key="4">
    <source>
        <dbReference type="EMBL" id="MEZ7196118.1"/>
    </source>
</evidence>
<protein>
    <submittedName>
        <fullName evidence="4">ABC transporter ATP-binding protein</fullName>
    </submittedName>
</protein>
<dbReference type="CDD" id="cd03214">
    <property type="entry name" value="ABC_Iron-Siderophores_B12_Hemin"/>
    <property type="match status" value="1"/>
</dbReference>
<name>A0ABV4JZI4_9BACT</name>
<accession>A0ABV4JZI4</accession>
<dbReference type="PANTHER" id="PTHR42794:SF2">
    <property type="entry name" value="ABC TRANSPORTER ATP-BINDING PROTEIN"/>
    <property type="match status" value="1"/>
</dbReference>
<dbReference type="InterPro" id="IPR027417">
    <property type="entry name" value="P-loop_NTPase"/>
</dbReference>
<comment type="caution">
    <text evidence="4">The sequence shown here is derived from an EMBL/GenBank/DDBJ whole genome shotgun (WGS) entry which is preliminary data.</text>
</comment>
<dbReference type="RefSeq" id="WP_371385658.1">
    <property type="nucleotide sequence ID" value="NZ_JBGLYH010000009.1"/>
</dbReference>
<organism evidence="4 5">
    <name type="scientific">Pseudodesulfovibrio karagichevae</name>
    <dbReference type="NCBI Taxonomy" id="3239305"/>
    <lineage>
        <taxon>Bacteria</taxon>
        <taxon>Pseudomonadati</taxon>
        <taxon>Thermodesulfobacteriota</taxon>
        <taxon>Desulfovibrionia</taxon>
        <taxon>Desulfovibrionales</taxon>
        <taxon>Desulfovibrionaceae</taxon>
    </lineage>
</organism>
<keyword evidence="1" id="KW-0547">Nucleotide-binding</keyword>
<sequence>MGMTLRAKGLSFAYAGRDTVWADVSLTARPGRVLSILGPNGTGKSTLLRCLAGLVAPRTGQVFAGDRDLASLGRRRTARAIAMVPQTHSPVFAYRALDVVVMGRTPHLGAFASPSGADYRAARAALETMGIGHLEDVAYSETSGGERQLILFARSLAQGADILLLDEPTSHLDFGNQARTLSLIRSLADRGLTVIMTTHFPDHAFEISDQTALLARGRLQAVGTTEEVLSPEALFELYGLGVDIHRLTNGKTVCTVRREES</sequence>
<dbReference type="PROSITE" id="PS50893">
    <property type="entry name" value="ABC_TRANSPORTER_2"/>
    <property type="match status" value="1"/>
</dbReference>
<feature type="domain" description="ABC transporter" evidence="3">
    <location>
        <begin position="5"/>
        <end position="241"/>
    </location>
</feature>
<dbReference type="EMBL" id="JBGLYH010000009">
    <property type="protein sequence ID" value="MEZ7196118.1"/>
    <property type="molecule type" value="Genomic_DNA"/>
</dbReference>